<evidence type="ECO:0000313" key="1">
    <source>
        <dbReference type="EMBL" id="AUG58443.1"/>
    </source>
</evidence>
<keyword evidence="2" id="KW-1185">Reference proteome</keyword>
<accession>A0A2K9EKB9</accession>
<dbReference type="Proteomes" id="UP000233534">
    <property type="component" value="Chromosome"/>
</dbReference>
<dbReference type="EMBL" id="CP025197">
    <property type="protein sequence ID" value="AUG58443.1"/>
    <property type="molecule type" value="Genomic_DNA"/>
</dbReference>
<name>A0A2K9EKB9_9FIRM</name>
<dbReference type="RefSeq" id="WP_101302929.1">
    <property type="nucleotide sequence ID" value="NZ_CP025197.1"/>
</dbReference>
<dbReference type="KEGG" id="hsc:HVS_12850"/>
<dbReference type="AlphaFoldDB" id="A0A2K9EKB9"/>
<evidence type="ECO:0000313" key="2">
    <source>
        <dbReference type="Proteomes" id="UP000233534"/>
    </source>
</evidence>
<gene>
    <name evidence="1" type="ORF">HVS_12850</name>
</gene>
<organism evidence="1 2">
    <name type="scientific">Acetivibrio saccincola</name>
    <dbReference type="NCBI Taxonomy" id="1677857"/>
    <lineage>
        <taxon>Bacteria</taxon>
        <taxon>Bacillati</taxon>
        <taxon>Bacillota</taxon>
        <taxon>Clostridia</taxon>
        <taxon>Eubacteriales</taxon>
        <taxon>Oscillospiraceae</taxon>
        <taxon>Acetivibrio</taxon>
    </lineage>
</organism>
<proteinExistence type="predicted"/>
<sequence>MANKNNKNNIKDERIEDTTRYGEFISSFHQWIAPEKQREKARYLAEVTKNKSETNKKQN</sequence>
<protein>
    <submittedName>
        <fullName evidence="1">Uncharacterized protein</fullName>
    </submittedName>
</protein>
<reference evidence="1 2" key="1">
    <citation type="submission" date="2017-12" db="EMBL/GenBank/DDBJ databases">
        <title>Complete genome sequence of Herbivorax saccincola GGR1, a novel Cellulosome-producing hydrolytic bacterium in a thermophilic biogas plant, established by Illumina and Nanopore MinION sequencing.</title>
        <authorList>
            <person name="Pechtl A."/>
            <person name="Ruckert C."/>
            <person name="Koeck D.E."/>
            <person name="Maus I."/>
            <person name="Winkler A."/>
            <person name="Kalinowski J."/>
            <person name="Puhler A."/>
            <person name="Schwarz W.W."/>
            <person name="Zverlov V.V."/>
            <person name="Schluter A."/>
            <person name="Liebl W."/>
        </authorList>
    </citation>
    <scope>NUCLEOTIDE SEQUENCE [LARGE SCALE GENOMIC DNA]</scope>
    <source>
        <strain evidence="2">SR1</strain>
    </source>
</reference>